<feature type="region of interest" description="Disordered" evidence="3">
    <location>
        <begin position="347"/>
        <end position="385"/>
    </location>
</feature>
<dbReference type="Pfam" id="PF00004">
    <property type="entry name" value="AAA"/>
    <property type="match status" value="1"/>
</dbReference>
<feature type="compositionally biased region" description="Low complexity" evidence="3">
    <location>
        <begin position="347"/>
        <end position="356"/>
    </location>
</feature>
<accession>A0A0N4VSN6</accession>
<evidence type="ECO:0000259" key="4">
    <source>
        <dbReference type="Pfam" id="PF00004"/>
    </source>
</evidence>
<dbReference type="InterPro" id="IPR057126">
    <property type="entry name" value="NAV1-like_ubiquitin-like"/>
</dbReference>
<dbReference type="InterPro" id="IPR027417">
    <property type="entry name" value="P-loop_NTPase"/>
</dbReference>
<dbReference type="Pfam" id="PF23092">
    <property type="entry name" value="Ubiquitin_6"/>
    <property type="match status" value="1"/>
</dbReference>
<dbReference type="GO" id="GO:0005524">
    <property type="term" value="F:ATP binding"/>
    <property type="evidence" value="ECO:0007669"/>
    <property type="project" value="InterPro"/>
</dbReference>
<dbReference type="PANTHER" id="PTHR12784:SF28">
    <property type="entry name" value="PROTEIN SICKIE"/>
    <property type="match status" value="1"/>
</dbReference>
<evidence type="ECO:0000259" key="5">
    <source>
        <dbReference type="Pfam" id="PF23092"/>
    </source>
</evidence>
<dbReference type="InterPro" id="IPR039041">
    <property type="entry name" value="Nav/unc-53"/>
</dbReference>
<feature type="domain" description="ATPase AAA-type core" evidence="4">
    <location>
        <begin position="528"/>
        <end position="597"/>
    </location>
</feature>
<dbReference type="PANTHER" id="PTHR12784">
    <property type="entry name" value="STEERIN"/>
    <property type="match status" value="1"/>
</dbReference>
<feature type="coiled-coil region" evidence="2">
    <location>
        <begin position="146"/>
        <end position="173"/>
    </location>
</feature>
<dbReference type="AlphaFoldDB" id="A0A0N4VSN6"/>
<keyword evidence="7" id="KW-1185">Reference proteome</keyword>
<dbReference type="WBParaSite" id="HPLM_0000030301-mRNA-1">
    <property type="protein sequence ID" value="HPLM_0000030301-mRNA-1"/>
    <property type="gene ID" value="HPLM_0000030301"/>
</dbReference>
<gene>
    <name evidence="6" type="ORF">HPLM_LOCUS304</name>
</gene>
<proteinExistence type="inferred from homology"/>
<dbReference type="OrthoDB" id="2161974at2759"/>
<feature type="coiled-coil region" evidence="2">
    <location>
        <begin position="319"/>
        <end position="346"/>
    </location>
</feature>
<feature type="region of interest" description="Disordered" evidence="3">
    <location>
        <begin position="18"/>
        <end position="37"/>
    </location>
</feature>
<reference evidence="6 7" key="2">
    <citation type="submission" date="2018-11" db="EMBL/GenBank/DDBJ databases">
        <authorList>
            <consortium name="Pathogen Informatics"/>
        </authorList>
    </citation>
    <scope>NUCLEOTIDE SEQUENCE [LARGE SCALE GENOMIC DNA]</scope>
    <source>
        <strain evidence="6 7">MHpl1</strain>
    </source>
</reference>
<keyword evidence="2" id="KW-0175">Coiled coil</keyword>
<protein>
    <submittedName>
        <fullName evidence="8">ATPase_AAA_core domain-containing protein</fullName>
    </submittedName>
</protein>
<dbReference type="InterPro" id="IPR003959">
    <property type="entry name" value="ATPase_AAA_core"/>
</dbReference>
<dbReference type="Gene3D" id="3.40.50.300">
    <property type="entry name" value="P-loop containing nucleotide triphosphate hydrolases"/>
    <property type="match status" value="1"/>
</dbReference>
<feature type="domain" description="Neuron navigator 1-like ubiquitin-like" evidence="5">
    <location>
        <begin position="388"/>
        <end position="488"/>
    </location>
</feature>
<reference evidence="8" key="1">
    <citation type="submission" date="2017-02" db="UniProtKB">
        <authorList>
            <consortium name="WormBaseParasite"/>
        </authorList>
    </citation>
    <scope>IDENTIFICATION</scope>
</reference>
<name>A0A0N4VSN6_HAEPC</name>
<organism evidence="8">
    <name type="scientific">Haemonchus placei</name>
    <name type="common">Barber's pole worm</name>
    <dbReference type="NCBI Taxonomy" id="6290"/>
    <lineage>
        <taxon>Eukaryota</taxon>
        <taxon>Metazoa</taxon>
        <taxon>Ecdysozoa</taxon>
        <taxon>Nematoda</taxon>
        <taxon>Chromadorea</taxon>
        <taxon>Rhabditida</taxon>
        <taxon>Rhabditina</taxon>
        <taxon>Rhabditomorpha</taxon>
        <taxon>Strongyloidea</taxon>
        <taxon>Trichostrongylidae</taxon>
        <taxon>Haemonchus</taxon>
    </lineage>
</organism>
<dbReference type="EMBL" id="UZAF01000185">
    <property type="protein sequence ID" value="VDO05024.1"/>
    <property type="molecule type" value="Genomic_DNA"/>
</dbReference>
<dbReference type="STRING" id="6290.A0A0N4VSN6"/>
<evidence type="ECO:0000256" key="2">
    <source>
        <dbReference type="SAM" id="Coils"/>
    </source>
</evidence>
<dbReference type="Proteomes" id="UP000268014">
    <property type="component" value="Unassembled WGS sequence"/>
</dbReference>
<dbReference type="GO" id="GO:0022008">
    <property type="term" value="P:neurogenesis"/>
    <property type="evidence" value="ECO:0007669"/>
    <property type="project" value="InterPro"/>
</dbReference>
<feature type="compositionally biased region" description="Low complexity" evidence="3">
    <location>
        <begin position="372"/>
        <end position="385"/>
    </location>
</feature>
<dbReference type="SUPFAM" id="SSF52540">
    <property type="entry name" value="P-loop containing nucleoside triphosphate hydrolases"/>
    <property type="match status" value="1"/>
</dbReference>
<evidence type="ECO:0000313" key="7">
    <source>
        <dbReference type="Proteomes" id="UP000268014"/>
    </source>
</evidence>
<comment type="similarity">
    <text evidence="1">Belongs to the Nav/unc-53 family.</text>
</comment>
<sequence>MHRNCFKDKRRSYMNTLRDIKDGSSPLRSPGYGTYGPQLALSADGDTLSVHSRSSLRVTSKRQPDHTIPPFAGYHSLDRKSHLSEYYRESSPNRLGVFDRTSMAALLSPRRIPQPPPDSMQRHSINGADVLGSQNSLASAACNSLNERYEADIRKMARDLEGYRHTISKLTRKQEDYSHVMEMFQSKLSQLSKQIDKSLLKEGAGELLRQPSMESVASLASHRSSMSSSNSFVVDQGVFKKEEQKRCNVRYGEFTKSCARYNKWIFIERVMRLLTFQTDKHSICRLEEVEVDELKKKLEDRDVALTDIRLDALDKAREVDILRETVNRLKHENKQLKSDMSRLLAGRGSRASSQASIPMLGDDDPVYEAPPSSSSGSYSSKRSSGCNSVKVTVNVDLRGMISNAICPDNEIIIGFLAIPGKEVPWEELDQQIFSLFEAYIARIDPDHHLGLHCSESVIGYQMGEVVREKGGSPPEQVPGDVLAPTTTVRMFLRGAAQHAVDSLVLECLFPRTMLEQLLKFLLSHRRLVLSGATGIGKSNLARQLASYLSIRVGLDRNGVVDVRIPEDTSDKEIIKVEKQLESLLRSTDPSVVLIDNIPRHRIAFVSSVFSSVDLSHD</sequence>
<evidence type="ECO:0000256" key="3">
    <source>
        <dbReference type="SAM" id="MobiDB-lite"/>
    </source>
</evidence>
<evidence type="ECO:0000313" key="8">
    <source>
        <dbReference type="WBParaSite" id="HPLM_0000030301-mRNA-1"/>
    </source>
</evidence>
<dbReference type="GO" id="GO:0016887">
    <property type="term" value="F:ATP hydrolysis activity"/>
    <property type="evidence" value="ECO:0007669"/>
    <property type="project" value="InterPro"/>
</dbReference>
<evidence type="ECO:0000256" key="1">
    <source>
        <dbReference type="ARBA" id="ARBA00006255"/>
    </source>
</evidence>
<evidence type="ECO:0000313" key="6">
    <source>
        <dbReference type="EMBL" id="VDO05024.1"/>
    </source>
</evidence>